<dbReference type="Pfam" id="PF12937">
    <property type="entry name" value="F-box-like"/>
    <property type="match status" value="1"/>
</dbReference>
<dbReference type="InterPro" id="IPR001810">
    <property type="entry name" value="F-box_dom"/>
</dbReference>
<dbReference type="SUPFAM" id="SSF81383">
    <property type="entry name" value="F-box domain"/>
    <property type="match status" value="1"/>
</dbReference>
<name>A0A3M6U953_POCDA</name>
<dbReference type="PANTHER" id="PTHR46731">
    <property type="entry name" value="F-BOX ONLY PROTEIN 15"/>
    <property type="match status" value="1"/>
</dbReference>
<evidence type="ECO:0000256" key="1">
    <source>
        <dbReference type="SAM" id="MobiDB-lite"/>
    </source>
</evidence>
<keyword evidence="4" id="KW-1185">Reference proteome</keyword>
<evidence type="ECO:0000259" key="2">
    <source>
        <dbReference type="PROSITE" id="PS50181"/>
    </source>
</evidence>
<dbReference type="InterPro" id="IPR036047">
    <property type="entry name" value="F-box-like_dom_sf"/>
</dbReference>
<dbReference type="GO" id="GO:0019005">
    <property type="term" value="C:SCF ubiquitin ligase complex"/>
    <property type="evidence" value="ECO:0007669"/>
    <property type="project" value="TreeGrafter"/>
</dbReference>
<dbReference type="PROSITE" id="PS50181">
    <property type="entry name" value="FBOX"/>
    <property type="match status" value="1"/>
</dbReference>
<accession>A0A3M6U953</accession>
<sequence length="489" mass="56193">MSQHEKHLSAYLKSKRSGSTSSGAAKDRNAHTGKKPLAKQLGKSQPSADLKLKRGLDLTRIPEEVILKIFKYLSPSELLVCAQVCHKWSAVSQDSCLWEPLLPYLPKRVRDNLTFKETKDEGFDWKREVIKRCIRARNEEMLRKRGVSPYTGLQKDAFHPLRFTDIRWKLCVTDTSGKEYWRSSDCSTLFQSSFCVRWYSLNLPPLSRLKTLQVFSFVPVFFNRSWKPHYESATTRSLVLQFDLRSKGSRMALSQATAVSGAGIITAHVICSSVLAACWSASWKDGGELAFLTLCLHQHNLIKKVLLGSHCRTFIPSAHVPVPDDIDPKYGLHGYSATIELRNHKATFWGRQYRELYQREQLHQYLADSYVSLGGGSHEHGSFSRKLSLPWKTELFKNVLPDMCFLDVTVLHDRKPFWCFSSPVKVLINKVFDGDFTSEGEKQFIEFSDEHGSLRMDFLWIEDEEQTLVTNVELRVLKSFVNFWFNTAY</sequence>
<protein>
    <recommendedName>
        <fullName evidence="2">F-box domain-containing protein</fullName>
    </recommendedName>
</protein>
<gene>
    <name evidence="3" type="ORF">pdam_00004815</name>
</gene>
<feature type="region of interest" description="Disordered" evidence="1">
    <location>
        <begin position="1"/>
        <end position="46"/>
    </location>
</feature>
<reference evidence="3 4" key="1">
    <citation type="journal article" date="2018" name="Sci. Rep.">
        <title>Comparative analysis of the Pocillopora damicornis genome highlights role of immune system in coral evolution.</title>
        <authorList>
            <person name="Cunning R."/>
            <person name="Bay R.A."/>
            <person name="Gillette P."/>
            <person name="Baker A.C."/>
            <person name="Traylor-Knowles N."/>
        </authorList>
    </citation>
    <scope>NUCLEOTIDE SEQUENCE [LARGE SCALE GENOMIC DNA]</scope>
    <source>
        <strain evidence="3">RSMAS</strain>
        <tissue evidence="3">Whole animal</tissue>
    </source>
</reference>
<dbReference type="PANTHER" id="PTHR46731:SF1">
    <property type="entry name" value="F-BOX ONLY PROTEIN 15"/>
    <property type="match status" value="1"/>
</dbReference>
<organism evidence="3 4">
    <name type="scientific">Pocillopora damicornis</name>
    <name type="common">Cauliflower coral</name>
    <name type="synonym">Millepora damicornis</name>
    <dbReference type="NCBI Taxonomy" id="46731"/>
    <lineage>
        <taxon>Eukaryota</taxon>
        <taxon>Metazoa</taxon>
        <taxon>Cnidaria</taxon>
        <taxon>Anthozoa</taxon>
        <taxon>Hexacorallia</taxon>
        <taxon>Scleractinia</taxon>
        <taxon>Astrocoeniina</taxon>
        <taxon>Pocilloporidae</taxon>
        <taxon>Pocillopora</taxon>
    </lineage>
</organism>
<dbReference type="STRING" id="46731.A0A3M6U953"/>
<dbReference type="EMBL" id="RCHS01002005">
    <property type="protein sequence ID" value="RMX50210.1"/>
    <property type="molecule type" value="Genomic_DNA"/>
</dbReference>
<dbReference type="Gene3D" id="1.20.1280.50">
    <property type="match status" value="1"/>
</dbReference>
<evidence type="ECO:0000313" key="3">
    <source>
        <dbReference type="EMBL" id="RMX50210.1"/>
    </source>
</evidence>
<dbReference type="AlphaFoldDB" id="A0A3M6U953"/>
<feature type="domain" description="F-box" evidence="2">
    <location>
        <begin position="55"/>
        <end position="101"/>
    </location>
</feature>
<dbReference type="OrthoDB" id="3219396at2759"/>
<dbReference type="SMART" id="SM00256">
    <property type="entry name" value="FBOX"/>
    <property type="match status" value="1"/>
</dbReference>
<proteinExistence type="predicted"/>
<dbReference type="Proteomes" id="UP000275408">
    <property type="component" value="Unassembled WGS sequence"/>
</dbReference>
<evidence type="ECO:0000313" key="4">
    <source>
        <dbReference type="Proteomes" id="UP000275408"/>
    </source>
</evidence>
<comment type="caution">
    <text evidence="3">The sequence shown here is derived from an EMBL/GenBank/DDBJ whole genome shotgun (WGS) entry which is preliminary data.</text>
</comment>